<accession>A0AAV7N1R3</accession>
<gene>
    <name evidence="2" type="ORF">NDU88_005858</name>
</gene>
<evidence type="ECO:0000313" key="3">
    <source>
        <dbReference type="Proteomes" id="UP001066276"/>
    </source>
</evidence>
<feature type="compositionally biased region" description="Basic and acidic residues" evidence="1">
    <location>
        <begin position="76"/>
        <end position="89"/>
    </location>
</feature>
<feature type="compositionally biased region" description="Polar residues" evidence="1">
    <location>
        <begin position="158"/>
        <end position="167"/>
    </location>
</feature>
<reference evidence="2" key="1">
    <citation type="journal article" date="2022" name="bioRxiv">
        <title>Sequencing and chromosome-scale assembly of the giantPleurodeles waltlgenome.</title>
        <authorList>
            <person name="Brown T."/>
            <person name="Elewa A."/>
            <person name="Iarovenko S."/>
            <person name="Subramanian E."/>
            <person name="Araus A.J."/>
            <person name="Petzold A."/>
            <person name="Susuki M."/>
            <person name="Suzuki K.-i.T."/>
            <person name="Hayashi T."/>
            <person name="Toyoda A."/>
            <person name="Oliveira C."/>
            <person name="Osipova E."/>
            <person name="Leigh N.D."/>
            <person name="Simon A."/>
            <person name="Yun M.H."/>
        </authorList>
    </citation>
    <scope>NUCLEOTIDE SEQUENCE</scope>
    <source>
        <strain evidence="2">20211129_DDA</strain>
        <tissue evidence="2">Liver</tissue>
    </source>
</reference>
<feature type="compositionally biased region" description="Basic and acidic residues" evidence="1">
    <location>
        <begin position="47"/>
        <end position="69"/>
    </location>
</feature>
<organism evidence="2 3">
    <name type="scientific">Pleurodeles waltl</name>
    <name type="common">Iberian ribbed newt</name>
    <dbReference type="NCBI Taxonomy" id="8319"/>
    <lineage>
        <taxon>Eukaryota</taxon>
        <taxon>Metazoa</taxon>
        <taxon>Chordata</taxon>
        <taxon>Craniata</taxon>
        <taxon>Vertebrata</taxon>
        <taxon>Euteleostomi</taxon>
        <taxon>Amphibia</taxon>
        <taxon>Batrachia</taxon>
        <taxon>Caudata</taxon>
        <taxon>Salamandroidea</taxon>
        <taxon>Salamandridae</taxon>
        <taxon>Pleurodelinae</taxon>
        <taxon>Pleurodeles</taxon>
    </lineage>
</organism>
<proteinExistence type="predicted"/>
<evidence type="ECO:0000256" key="1">
    <source>
        <dbReference type="SAM" id="MobiDB-lite"/>
    </source>
</evidence>
<name>A0AAV7N1R3_PLEWA</name>
<dbReference type="Proteomes" id="UP001066276">
    <property type="component" value="Chromosome 9"/>
</dbReference>
<dbReference type="AlphaFoldDB" id="A0AAV7N1R3"/>
<sequence length="213" mass="23548">MEERADVRGRQKQSTELERRVHTSTGDEEEARPNEEKASQIPNKGLVKKETRRTTHRAEDELTRSEKSRGAVRIGIRGEGRAEKRRPECKKAVKWGKLDPHNRVAFPRDRGRYCSNRREKSCGAERIGIRGGGRAEKTRPVCKKAAKEVELDLLNQGVLPSTPSTHSWLVVGGRDSRGPGEIAETGAPQGPDTGNRTVPAHAALAEPRGPAQN</sequence>
<feature type="compositionally biased region" description="Basic and acidic residues" evidence="1">
    <location>
        <begin position="1"/>
        <end position="21"/>
    </location>
</feature>
<dbReference type="EMBL" id="JANPWB010000013">
    <property type="protein sequence ID" value="KAJ1108482.1"/>
    <property type="molecule type" value="Genomic_DNA"/>
</dbReference>
<feature type="region of interest" description="Disordered" evidence="1">
    <location>
        <begin position="158"/>
        <end position="213"/>
    </location>
</feature>
<evidence type="ECO:0000313" key="2">
    <source>
        <dbReference type="EMBL" id="KAJ1108482.1"/>
    </source>
</evidence>
<feature type="region of interest" description="Disordered" evidence="1">
    <location>
        <begin position="1"/>
        <end position="89"/>
    </location>
</feature>
<keyword evidence="3" id="KW-1185">Reference proteome</keyword>
<protein>
    <submittedName>
        <fullName evidence="2">Uncharacterized protein</fullName>
    </submittedName>
</protein>
<comment type="caution">
    <text evidence="2">The sequence shown here is derived from an EMBL/GenBank/DDBJ whole genome shotgun (WGS) entry which is preliminary data.</text>
</comment>